<dbReference type="GO" id="GO:0003676">
    <property type="term" value="F:nucleic acid binding"/>
    <property type="evidence" value="ECO:0007669"/>
    <property type="project" value="InterPro"/>
</dbReference>
<dbReference type="InterPro" id="IPR002711">
    <property type="entry name" value="HNH"/>
</dbReference>
<dbReference type="SMART" id="SM00507">
    <property type="entry name" value="HNHc"/>
    <property type="match status" value="1"/>
</dbReference>
<dbReference type="EMBL" id="AP014809">
    <property type="protein sequence ID" value="BAU92507.1"/>
    <property type="molecule type" value="Genomic_DNA"/>
</dbReference>
<dbReference type="AlphaFoldDB" id="A0A160PGN9"/>
<name>A0A160PGN9_9HYPH</name>
<gene>
    <name evidence="3" type="ORF">MPPM_3902</name>
</gene>
<dbReference type="GO" id="GO:0004519">
    <property type="term" value="F:endonuclease activity"/>
    <property type="evidence" value="ECO:0007669"/>
    <property type="project" value="InterPro"/>
</dbReference>
<dbReference type="GO" id="GO:0008270">
    <property type="term" value="F:zinc ion binding"/>
    <property type="evidence" value="ECO:0007669"/>
    <property type="project" value="InterPro"/>
</dbReference>
<feature type="region of interest" description="Disordered" evidence="1">
    <location>
        <begin position="75"/>
        <end position="134"/>
    </location>
</feature>
<proteinExistence type="predicted"/>
<evidence type="ECO:0000256" key="1">
    <source>
        <dbReference type="SAM" id="MobiDB-lite"/>
    </source>
</evidence>
<feature type="domain" description="HNH nuclease" evidence="2">
    <location>
        <begin position="16"/>
        <end position="71"/>
    </location>
</feature>
<dbReference type="Pfam" id="PF01844">
    <property type="entry name" value="HNH"/>
    <property type="match status" value="1"/>
</dbReference>
<dbReference type="InterPro" id="IPR003615">
    <property type="entry name" value="HNH_nuc"/>
</dbReference>
<feature type="compositionally biased region" description="Basic and acidic residues" evidence="1">
    <location>
        <begin position="75"/>
        <end position="92"/>
    </location>
</feature>
<dbReference type="Proteomes" id="UP000218288">
    <property type="component" value="Chromosome"/>
</dbReference>
<protein>
    <submittedName>
        <fullName evidence="3">Bacteriophage protein</fullName>
    </submittedName>
</protein>
<organism evidence="3 4">
    <name type="scientific">Methylorubrum populi</name>
    <dbReference type="NCBI Taxonomy" id="223967"/>
    <lineage>
        <taxon>Bacteria</taxon>
        <taxon>Pseudomonadati</taxon>
        <taxon>Pseudomonadota</taxon>
        <taxon>Alphaproteobacteria</taxon>
        <taxon>Hyphomicrobiales</taxon>
        <taxon>Methylobacteriaceae</taxon>
        <taxon>Methylorubrum</taxon>
    </lineage>
</organism>
<reference evidence="3 4" key="1">
    <citation type="journal article" date="2016" name="Genome Announc.">
        <title>Complete Genome Sequence of Methylobacterium populi P-1M, Isolated from Pink-Pigmented Household Biofilm.</title>
        <authorList>
            <person name="Morohoshi T."/>
            <person name="Ikeda T."/>
        </authorList>
    </citation>
    <scope>NUCLEOTIDE SEQUENCE [LARGE SCALE GENOMIC DNA]</scope>
    <source>
        <strain evidence="3 4">P-1M</strain>
    </source>
</reference>
<dbReference type="Gene3D" id="1.10.30.50">
    <property type="match status" value="1"/>
</dbReference>
<feature type="compositionally biased region" description="Basic and acidic residues" evidence="1">
    <location>
        <begin position="111"/>
        <end position="124"/>
    </location>
</feature>
<evidence type="ECO:0000259" key="2">
    <source>
        <dbReference type="SMART" id="SM00507"/>
    </source>
</evidence>
<evidence type="ECO:0000313" key="3">
    <source>
        <dbReference type="EMBL" id="BAU92507.1"/>
    </source>
</evidence>
<accession>A0A160PGN9</accession>
<evidence type="ECO:0000313" key="4">
    <source>
        <dbReference type="Proteomes" id="UP000218288"/>
    </source>
</evidence>
<dbReference type="CDD" id="cd00085">
    <property type="entry name" value="HNHc"/>
    <property type="match status" value="1"/>
</dbReference>
<sequence length="134" mass="15246">MGGSEAAMSRTEFSKKVRRDAFVRAAGRCEGDGCGCKLTTGKFDYDHRIPDWMGGEPILSNCQVLCDPCHKAKTRQDAADRAKAQRREDRHRGIWAAPRRQIQSPPFPKAEPQRRASKPLDKLRLPPRQLYVER</sequence>